<dbReference type="Pfam" id="PF04230">
    <property type="entry name" value="PS_pyruv_trans"/>
    <property type="match status" value="1"/>
</dbReference>
<dbReference type="InterPro" id="IPR007345">
    <property type="entry name" value="Polysacch_pyruvyl_Trfase"/>
</dbReference>
<gene>
    <name evidence="2" type="ORF">MSMAS_2580</name>
</gene>
<dbReference type="STRING" id="213585.MSMAS_2580"/>
<feature type="domain" description="Polysaccharide pyruvyl transferase" evidence="1">
    <location>
        <begin position="18"/>
        <end position="346"/>
    </location>
</feature>
<dbReference type="PANTHER" id="PTHR36836:SF1">
    <property type="entry name" value="COLANIC ACID BIOSYNTHESIS PROTEIN WCAK"/>
    <property type="match status" value="1"/>
</dbReference>
<evidence type="ECO:0000313" key="2">
    <source>
        <dbReference type="EMBL" id="AKB65776.1"/>
    </source>
</evidence>
<dbReference type="RefSeq" id="WP_048046671.1">
    <property type="nucleotide sequence ID" value="NZ_CP009512.1"/>
</dbReference>
<dbReference type="PANTHER" id="PTHR36836">
    <property type="entry name" value="COLANIC ACID BIOSYNTHESIS PROTEIN WCAK"/>
    <property type="match status" value="1"/>
</dbReference>
<dbReference type="KEGG" id="mmj:MSMAS_2580"/>
<dbReference type="PATRIC" id="fig|213585.10.peg.3255"/>
<dbReference type="AlphaFoldDB" id="A0A0E3LUS4"/>
<sequence>MDKERPLFILAGNGPYENRGCEAIVRGTTKILREYFRDPRFVCLSHFDSDNQYLKQCQSETDPDIVHQAVNRVRKREVIRRFWKPSTWTHLYQRFFNPDALKYWTYEKIYPHLDEAKAVLSIGGDNYGIASKYPTIFTNLDDVVLEKRKKLVLWGASVGPFNAIPEFELSMSSHLKSVSGIFARESSTIEYLKTIGVVNNVYPVADPAFLLDPIKPPHIEDKVPIETGAIGLNLSPLMGYYVTGGDQKKWTQIAAKIITDVMKKTEMPVYLIPHVIISGSNDYEFMQNAVSLMEDKFKKSVTIVPAFSAAEQKWIISQMDIFAGARTHSTIAALSTGVPTLSLAYSIKALGINRDIFGDESYVLRSDNLNALSVAERVISISENATTIRRLLDDKIPDMRNLALRAGEHLQMLIDI</sequence>
<dbReference type="GeneID" id="24840322"/>
<protein>
    <recommendedName>
        <fullName evidence="1">Polysaccharide pyruvyl transferase domain-containing protein</fullName>
    </recommendedName>
</protein>
<name>A0A0E3LUS4_METMZ</name>
<dbReference type="HOGENOM" id="CLU_039510_2_0_2"/>
<dbReference type="Proteomes" id="UP000033097">
    <property type="component" value="Chromosome"/>
</dbReference>
<evidence type="ECO:0000259" key="1">
    <source>
        <dbReference type="Pfam" id="PF04230"/>
    </source>
</evidence>
<reference evidence="2 3" key="1">
    <citation type="submission" date="2014-07" db="EMBL/GenBank/DDBJ databases">
        <title>Methanogenic archaea and the global carbon cycle.</title>
        <authorList>
            <person name="Henriksen J.R."/>
            <person name="Luke J."/>
            <person name="Reinhart S."/>
            <person name="Benedict M.N."/>
            <person name="Youngblut N.D."/>
            <person name="Metcalf M.E."/>
            <person name="Whitaker R.J."/>
            <person name="Metcalf W.W."/>
        </authorList>
    </citation>
    <scope>NUCLEOTIDE SEQUENCE [LARGE SCALE GENOMIC DNA]</scope>
    <source>
        <strain evidence="2 3">S-6</strain>
    </source>
</reference>
<proteinExistence type="predicted"/>
<dbReference type="EMBL" id="CP009512">
    <property type="protein sequence ID" value="AKB65776.1"/>
    <property type="molecule type" value="Genomic_DNA"/>
</dbReference>
<organism evidence="2 3">
    <name type="scientific">Methanosarcina mazei S-6</name>
    <dbReference type="NCBI Taxonomy" id="213585"/>
    <lineage>
        <taxon>Archaea</taxon>
        <taxon>Methanobacteriati</taxon>
        <taxon>Methanobacteriota</taxon>
        <taxon>Stenosarchaea group</taxon>
        <taxon>Methanomicrobia</taxon>
        <taxon>Methanosarcinales</taxon>
        <taxon>Methanosarcinaceae</taxon>
        <taxon>Methanosarcina</taxon>
    </lineage>
</organism>
<evidence type="ECO:0000313" key="3">
    <source>
        <dbReference type="Proteomes" id="UP000033097"/>
    </source>
</evidence>
<accession>A0A0E3LUS4</accession>